<keyword evidence="4 6" id="KW-0289">Folate biosynthesis</keyword>
<name>A0A1B7LCU6_9FIRM</name>
<gene>
    <name evidence="8" type="ORF">A6M21_13250</name>
</gene>
<comment type="similarity">
    <text evidence="3 6">Belongs to the DHNA family.</text>
</comment>
<dbReference type="Gene3D" id="3.30.1130.10">
    <property type="match status" value="1"/>
</dbReference>
<sequence length="119" mass="13561">MMDRIILKGMQFYGRHGVLPAEQELGQRFEVDVEMTLNLRPAGRTDDLEKTVSYADVYRLTEEIVTGPPCRLIEAVAEKIATAVLERFAVQDVIVRVQKPGAPLPGRFDYMAVQIERRR</sequence>
<dbReference type="NCBIfam" id="TIGR00525">
    <property type="entry name" value="folB"/>
    <property type="match status" value="1"/>
</dbReference>
<protein>
    <recommendedName>
        <fullName evidence="6">7,8-dihydroneopterin aldolase</fullName>
        <ecNumber evidence="6">4.1.2.25</ecNumber>
    </recommendedName>
</protein>
<dbReference type="Proteomes" id="UP000078532">
    <property type="component" value="Unassembled WGS sequence"/>
</dbReference>
<dbReference type="InterPro" id="IPR043133">
    <property type="entry name" value="GTP-CH-I_C/QueF"/>
</dbReference>
<dbReference type="UniPathway" id="UPA00077">
    <property type="reaction ID" value="UER00154"/>
</dbReference>
<dbReference type="PANTHER" id="PTHR42844">
    <property type="entry name" value="DIHYDRONEOPTERIN ALDOLASE 1-RELATED"/>
    <property type="match status" value="1"/>
</dbReference>
<evidence type="ECO:0000313" key="9">
    <source>
        <dbReference type="Proteomes" id="UP000078532"/>
    </source>
</evidence>
<dbReference type="EMBL" id="LYVF01000175">
    <property type="protein sequence ID" value="OAT80708.1"/>
    <property type="molecule type" value="Genomic_DNA"/>
</dbReference>
<dbReference type="STRING" id="1838280.A6M21_13250"/>
<evidence type="ECO:0000256" key="6">
    <source>
        <dbReference type="RuleBase" id="RU362079"/>
    </source>
</evidence>
<comment type="pathway">
    <text evidence="2 6">Cofactor biosynthesis; tetrahydrofolate biosynthesis; 2-amino-4-hydroxy-6-hydroxymethyl-7,8-dihydropteridine diphosphate from 7,8-dihydroneopterin triphosphate: step 3/4.</text>
</comment>
<keyword evidence="9" id="KW-1185">Reference proteome</keyword>
<organism evidence="8 9">
    <name type="scientific">Desulfotomaculum copahuensis</name>
    <dbReference type="NCBI Taxonomy" id="1838280"/>
    <lineage>
        <taxon>Bacteria</taxon>
        <taxon>Bacillati</taxon>
        <taxon>Bacillota</taxon>
        <taxon>Clostridia</taxon>
        <taxon>Eubacteriales</taxon>
        <taxon>Desulfotomaculaceae</taxon>
        <taxon>Desulfotomaculum</taxon>
    </lineage>
</organism>
<dbReference type="PANTHER" id="PTHR42844:SF1">
    <property type="entry name" value="DIHYDRONEOPTERIN ALDOLASE 1-RELATED"/>
    <property type="match status" value="1"/>
</dbReference>
<proteinExistence type="inferred from homology"/>
<dbReference type="EC" id="4.1.2.25" evidence="6"/>
<reference evidence="8 9" key="1">
    <citation type="submission" date="2016-04" db="EMBL/GenBank/DDBJ databases">
        <authorList>
            <person name="Evans L.H."/>
            <person name="Alamgir A."/>
            <person name="Owens N."/>
            <person name="Weber N.D."/>
            <person name="Virtaneva K."/>
            <person name="Barbian K."/>
            <person name="Babar A."/>
            <person name="Rosenke K."/>
        </authorList>
    </citation>
    <scope>NUCLEOTIDE SEQUENCE [LARGE SCALE GENOMIC DNA]</scope>
    <source>
        <strain evidence="8 9">LMa1</strain>
    </source>
</reference>
<dbReference type="GO" id="GO:0005737">
    <property type="term" value="C:cytoplasm"/>
    <property type="evidence" value="ECO:0007669"/>
    <property type="project" value="TreeGrafter"/>
</dbReference>
<evidence type="ECO:0000256" key="5">
    <source>
        <dbReference type="ARBA" id="ARBA00023239"/>
    </source>
</evidence>
<dbReference type="CDD" id="cd00534">
    <property type="entry name" value="DHNA_DHNTPE"/>
    <property type="match status" value="1"/>
</dbReference>
<dbReference type="NCBIfam" id="TIGR00526">
    <property type="entry name" value="folB_dom"/>
    <property type="match status" value="1"/>
</dbReference>
<dbReference type="SMART" id="SM00905">
    <property type="entry name" value="FolB"/>
    <property type="match status" value="1"/>
</dbReference>
<evidence type="ECO:0000256" key="1">
    <source>
        <dbReference type="ARBA" id="ARBA00001353"/>
    </source>
</evidence>
<dbReference type="GO" id="GO:0046656">
    <property type="term" value="P:folic acid biosynthetic process"/>
    <property type="evidence" value="ECO:0007669"/>
    <property type="project" value="UniProtKB-UniRule"/>
</dbReference>
<accession>A0A1B7LCU6</accession>
<dbReference type="InterPro" id="IPR006157">
    <property type="entry name" value="FolB_dom"/>
</dbReference>
<dbReference type="AlphaFoldDB" id="A0A1B7LCU6"/>
<evidence type="ECO:0000313" key="8">
    <source>
        <dbReference type="EMBL" id="OAT80708.1"/>
    </source>
</evidence>
<comment type="caution">
    <text evidence="8">The sequence shown here is derived from an EMBL/GenBank/DDBJ whole genome shotgun (WGS) entry which is preliminary data.</text>
</comment>
<evidence type="ECO:0000259" key="7">
    <source>
        <dbReference type="SMART" id="SM00905"/>
    </source>
</evidence>
<comment type="catalytic activity">
    <reaction evidence="1 6">
        <text>7,8-dihydroneopterin = 6-hydroxymethyl-7,8-dihydropterin + glycolaldehyde</text>
        <dbReference type="Rhea" id="RHEA:10540"/>
        <dbReference type="ChEBI" id="CHEBI:17001"/>
        <dbReference type="ChEBI" id="CHEBI:17071"/>
        <dbReference type="ChEBI" id="CHEBI:44841"/>
        <dbReference type="EC" id="4.1.2.25"/>
    </reaction>
</comment>
<dbReference type="SUPFAM" id="SSF55620">
    <property type="entry name" value="Tetrahydrobiopterin biosynthesis enzymes-like"/>
    <property type="match status" value="1"/>
</dbReference>
<evidence type="ECO:0000256" key="4">
    <source>
        <dbReference type="ARBA" id="ARBA00022909"/>
    </source>
</evidence>
<feature type="domain" description="Dihydroneopterin aldolase/epimerase" evidence="7">
    <location>
        <begin position="5"/>
        <end position="117"/>
    </location>
</feature>
<dbReference type="FunFam" id="3.30.1130.10:FF:000003">
    <property type="entry name" value="7,8-dihydroneopterin aldolase"/>
    <property type="match status" value="1"/>
</dbReference>
<dbReference type="Pfam" id="PF02152">
    <property type="entry name" value="FolB"/>
    <property type="match status" value="1"/>
</dbReference>
<comment type="function">
    <text evidence="6">Catalyzes the conversion of 7,8-dihydroneopterin to 6-hydroxymethyl-7,8-dihydropterin.</text>
</comment>
<evidence type="ECO:0000256" key="3">
    <source>
        <dbReference type="ARBA" id="ARBA00005708"/>
    </source>
</evidence>
<keyword evidence="5 6" id="KW-0456">Lyase</keyword>
<dbReference type="InterPro" id="IPR006156">
    <property type="entry name" value="Dihydroneopterin_aldolase"/>
</dbReference>
<evidence type="ECO:0000256" key="2">
    <source>
        <dbReference type="ARBA" id="ARBA00005013"/>
    </source>
</evidence>
<dbReference type="GO" id="GO:0004150">
    <property type="term" value="F:dihydroneopterin aldolase activity"/>
    <property type="evidence" value="ECO:0007669"/>
    <property type="project" value="UniProtKB-UniRule"/>
</dbReference>
<dbReference type="GO" id="GO:0046654">
    <property type="term" value="P:tetrahydrofolate biosynthetic process"/>
    <property type="evidence" value="ECO:0007669"/>
    <property type="project" value="UniProtKB-UniRule"/>
</dbReference>